<dbReference type="Pfam" id="PF10321">
    <property type="entry name" value="7TM_GPCR_Srt"/>
    <property type="match status" value="1"/>
</dbReference>
<keyword evidence="3" id="KW-1185">Reference proteome</keyword>
<gene>
    <name evidence="2" type="ORF">ANCCAN_15779</name>
</gene>
<sequence>MNCFVLVINRILELWNRPLMKMAFGERRAYAALLIPLLYGLYFCFFTQPLIFNSDNSSWFFFTYAPNHTPNEFYNYPHTANNLFVVAVTCLLYVQYSRILLRFSKGGRGLSRAQKSFFLQCTSICMINLICALVYVYMQFFPTSSYLVYIGHICWQLGNGEQISSCSLHSTESHYTE</sequence>
<feature type="transmembrane region" description="Helical" evidence="1">
    <location>
        <begin position="79"/>
        <end position="96"/>
    </location>
</feature>
<dbReference type="SUPFAM" id="SSF81321">
    <property type="entry name" value="Family A G protein-coupled receptor-like"/>
    <property type="match status" value="1"/>
</dbReference>
<dbReference type="AlphaFoldDB" id="A0A368G4T0"/>
<dbReference type="OrthoDB" id="5873245at2759"/>
<evidence type="ECO:0000313" key="3">
    <source>
        <dbReference type="Proteomes" id="UP000252519"/>
    </source>
</evidence>
<evidence type="ECO:0000256" key="1">
    <source>
        <dbReference type="SAM" id="Phobius"/>
    </source>
</evidence>
<proteinExistence type="predicted"/>
<dbReference type="InterPro" id="IPR019425">
    <property type="entry name" value="7TM_GPCR_serpentine_rcpt_Srt"/>
</dbReference>
<evidence type="ECO:0008006" key="4">
    <source>
        <dbReference type="Google" id="ProtNLM"/>
    </source>
</evidence>
<feature type="transmembrane region" description="Helical" evidence="1">
    <location>
        <begin position="29"/>
        <end position="52"/>
    </location>
</feature>
<dbReference type="PANTHER" id="PTHR23021">
    <property type="entry name" value="SERPENTINE RECEPTOR, CLASS T"/>
    <property type="match status" value="1"/>
</dbReference>
<dbReference type="Proteomes" id="UP000252519">
    <property type="component" value="Unassembled WGS sequence"/>
</dbReference>
<organism evidence="2 3">
    <name type="scientific">Ancylostoma caninum</name>
    <name type="common">Dog hookworm</name>
    <dbReference type="NCBI Taxonomy" id="29170"/>
    <lineage>
        <taxon>Eukaryota</taxon>
        <taxon>Metazoa</taxon>
        <taxon>Ecdysozoa</taxon>
        <taxon>Nematoda</taxon>
        <taxon>Chromadorea</taxon>
        <taxon>Rhabditida</taxon>
        <taxon>Rhabditina</taxon>
        <taxon>Rhabditomorpha</taxon>
        <taxon>Strongyloidea</taxon>
        <taxon>Ancylostomatidae</taxon>
        <taxon>Ancylostomatinae</taxon>
        <taxon>Ancylostoma</taxon>
    </lineage>
</organism>
<keyword evidence="1" id="KW-0812">Transmembrane</keyword>
<protein>
    <recommendedName>
        <fullName evidence="4">Serpentine receptor class gamma</fullName>
    </recommendedName>
</protein>
<evidence type="ECO:0000313" key="2">
    <source>
        <dbReference type="EMBL" id="RCN38299.1"/>
    </source>
</evidence>
<dbReference type="STRING" id="29170.A0A368G4T0"/>
<keyword evidence="1" id="KW-0472">Membrane</keyword>
<dbReference type="PANTHER" id="PTHR23021:SF11">
    <property type="entry name" value="SERPENTINE RECEPTOR, CLASS T"/>
    <property type="match status" value="1"/>
</dbReference>
<comment type="caution">
    <text evidence="2">The sequence shown here is derived from an EMBL/GenBank/DDBJ whole genome shotgun (WGS) entry which is preliminary data.</text>
</comment>
<reference evidence="2 3" key="1">
    <citation type="submission" date="2014-10" db="EMBL/GenBank/DDBJ databases">
        <title>Draft genome of the hookworm Ancylostoma caninum.</title>
        <authorList>
            <person name="Mitreva M."/>
        </authorList>
    </citation>
    <scope>NUCLEOTIDE SEQUENCE [LARGE SCALE GENOMIC DNA]</scope>
    <source>
        <strain evidence="2 3">Baltimore</strain>
    </source>
</reference>
<accession>A0A368G4T0</accession>
<dbReference type="EMBL" id="JOJR01000410">
    <property type="protein sequence ID" value="RCN38299.1"/>
    <property type="molecule type" value="Genomic_DNA"/>
</dbReference>
<feature type="transmembrane region" description="Helical" evidence="1">
    <location>
        <begin position="117"/>
        <end position="138"/>
    </location>
</feature>
<keyword evidence="1" id="KW-1133">Transmembrane helix</keyword>
<name>A0A368G4T0_ANCCA</name>